<dbReference type="AlphaFoldDB" id="A0A9K3D616"/>
<comment type="caution">
    <text evidence="1">The sequence shown here is derived from an EMBL/GenBank/DDBJ whole genome shotgun (WGS) entry which is preliminary data.</text>
</comment>
<proteinExistence type="predicted"/>
<dbReference type="Proteomes" id="UP000265618">
    <property type="component" value="Unassembled WGS sequence"/>
</dbReference>
<dbReference type="EMBL" id="BDIP01004625">
    <property type="protein sequence ID" value="GIQ89030.1"/>
    <property type="molecule type" value="Genomic_DNA"/>
</dbReference>
<gene>
    <name evidence="1" type="ORF">KIPB_011408</name>
</gene>
<sequence>DNDSKKAEKLATMNTTFRDVSRGFERDTAQKGRYIPPSIKAEANKERDEAIAAVQALDDGESSSED</sequence>
<reference evidence="1 2" key="1">
    <citation type="journal article" date="2018" name="PLoS ONE">
        <title>The draft genome of Kipferlia bialata reveals reductive genome evolution in fornicate parasites.</title>
        <authorList>
            <person name="Tanifuji G."/>
            <person name="Takabayashi S."/>
            <person name="Kume K."/>
            <person name="Takagi M."/>
            <person name="Nakayama T."/>
            <person name="Kamikawa R."/>
            <person name="Inagaki Y."/>
            <person name="Hashimoto T."/>
        </authorList>
    </citation>
    <scope>NUCLEOTIDE SEQUENCE [LARGE SCALE GENOMIC DNA]</scope>
    <source>
        <strain evidence="1">NY0173</strain>
    </source>
</reference>
<protein>
    <submittedName>
        <fullName evidence="1">Uncharacterized protein</fullName>
    </submittedName>
</protein>
<evidence type="ECO:0000313" key="1">
    <source>
        <dbReference type="EMBL" id="GIQ89030.1"/>
    </source>
</evidence>
<evidence type="ECO:0000313" key="2">
    <source>
        <dbReference type="Proteomes" id="UP000265618"/>
    </source>
</evidence>
<organism evidence="1 2">
    <name type="scientific">Kipferlia bialata</name>
    <dbReference type="NCBI Taxonomy" id="797122"/>
    <lineage>
        <taxon>Eukaryota</taxon>
        <taxon>Metamonada</taxon>
        <taxon>Carpediemonas-like organisms</taxon>
        <taxon>Kipferlia</taxon>
    </lineage>
</organism>
<keyword evidence="2" id="KW-1185">Reference proteome</keyword>
<name>A0A9K3D616_9EUKA</name>
<accession>A0A9K3D616</accession>
<feature type="non-terminal residue" evidence="1">
    <location>
        <position position="66"/>
    </location>
</feature>